<protein>
    <recommendedName>
        <fullName evidence="1">NAD-dependent epimerase/dehydratase domain-containing protein</fullName>
    </recommendedName>
</protein>
<comment type="caution">
    <text evidence="2">The sequence shown here is derived from an EMBL/GenBank/DDBJ whole genome shotgun (WGS) entry which is preliminary data.</text>
</comment>
<sequence>MSAKPTVLVTGGTGFLGSHIVSQLLAQDKYIVRAVARSANKLRAIFPNAEKDELEIVEIPTLTSDFSDALKGIEAVVHTASPVFLKGESGREIFEGAYQGTVHIVEQTIAAGIKKIVIAGTVASLFDGDFKNALGTKLVTEKDYNPVTADQININDPNIMAIYVAAKTVADITIVLPPAIFGPNVPNFPVTSRAMLSTNDYIYTVVADSAYPEHQPIGHLIDVRDAARAHVAALSAPPIPGRDKRIIICSGTFTWKSVADLIRKKRPEFKERLPKEGLEQEYEQTNAPLSLDFAEEALGLKKYIDWEETVLEALDASLVLETNA</sequence>
<dbReference type="EMBL" id="JBANRG010000020">
    <property type="protein sequence ID" value="KAK7457029.1"/>
    <property type="molecule type" value="Genomic_DNA"/>
</dbReference>
<dbReference type="Proteomes" id="UP001498398">
    <property type="component" value="Unassembled WGS sequence"/>
</dbReference>
<proteinExistence type="predicted"/>
<accession>A0ABR1JE04</accession>
<gene>
    <name evidence="2" type="ORF">VKT23_010332</name>
</gene>
<dbReference type="SUPFAM" id="SSF51735">
    <property type="entry name" value="NAD(P)-binding Rossmann-fold domains"/>
    <property type="match status" value="1"/>
</dbReference>
<dbReference type="Pfam" id="PF01370">
    <property type="entry name" value="Epimerase"/>
    <property type="match status" value="1"/>
</dbReference>
<organism evidence="2 3">
    <name type="scientific">Marasmiellus scandens</name>
    <dbReference type="NCBI Taxonomy" id="2682957"/>
    <lineage>
        <taxon>Eukaryota</taxon>
        <taxon>Fungi</taxon>
        <taxon>Dikarya</taxon>
        <taxon>Basidiomycota</taxon>
        <taxon>Agaricomycotina</taxon>
        <taxon>Agaricomycetes</taxon>
        <taxon>Agaricomycetidae</taxon>
        <taxon>Agaricales</taxon>
        <taxon>Marasmiineae</taxon>
        <taxon>Omphalotaceae</taxon>
        <taxon>Marasmiellus</taxon>
    </lineage>
</organism>
<evidence type="ECO:0000313" key="2">
    <source>
        <dbReference type="EMBL" id="KAK7457029.1"/>
    </source>
</evidence>
<evidence type="ECO:0000259" key="1">
    <source>
        <dbReference type="Pfam" id="PF01370"/>
    </source>
</evidence>
<dbReference type="InterPro" id="IPR036291">
    <property type="entry name" value="NAD(P)-bd_dom_sf"/>
</dbReference>
<dbReference type="PANTHER" id="PTHR48079:SF6">
    <property type="entry name" value="NAD(P)-BINDING DOMAIN-CONTAINING PROTEIN-RELATED"/>
    <property type="match status" value="1"/>
</dbReference>
<evidence type="ECO:0000313" key="3">
    <source>
        <dbReference type="Proteomes" id="UP001498398"/>
    </source>
</evidence>
<dbReference type="Gene3D" id="3.40.50.720">
    <property type="entry name" value="NAD(P)-binding Rossmann-like Domain"/>
    <property type="match status" value="1"/>
</dbReference>
<dbReference type="InterPro" id="IPR051783">
    <property type="entry name" value="NAD(P)-dependent_oxidoreduct"/>
</dbReference>
<keyword evidence="3" id="KW-1185">Reference proteome</keyword>
<feature type="domain" description="NAD-dependent epimerase/dehydratase" evidence="1">
    <location>
        <begin position="7"/>
        <end position="236"/>
    </location>
</feature>
<reference evidence="2 3" key="1">
    <citation type="submission" date="2024-01" db="EMBL/GenBank/DDBJ databases">
        <title>A draft genome for the cacao thread blight pathogen Marasmiellus scandens.</title>
        <authorList>
            <person name="Baruah I.K."/>
            <person name="Leung J."/>
            <person name="Bukari Y."/>
            <person name="Amoako-Attah I."/>
            <person name="Meinhardt L.W."/>
            <person name="Bailey B.A."/>
            <person name="Cohen S.P."/>
        </authorList>
    </citation>
    <scope>NUCLEOTIDE SEQUENCE [LARGE SCALE GENOMIC DNA]</scope>
    <source>
        <strain evidence="2 3">GH-19</strain>
    </source>
</reference>
<name>A0ABR1JE04_9AGAR</name>
<dbReference type="PANTHER" id="PTHR48079">
    <property type="entry name" value="PROTEIN YEEZ"/>
    <property type="match status" value="1"/>
</dbReference>
<dbReference type="InterPro" id="IPR001509">
    <property type="entry name" value="Epimerase_deHydtase"/>
</dbReference>